<reference evidence="2 4" key="1">
    <citation type="journal article" date="2012" name="Nature">
        <title>Algal genomes reveal evolutionary mosaicism and the fate of nucleomorphs.</title>
        <authorList>
            <consortium name="DOE Joint Genome Institute"/>
            <person name="Curtis B.A."/>
            <person name="Tanifuji G."/>
            <person name="Burki F."/>
            <person name="Gruber A."/>
            <person name="Irimia M."/>
            <person name="Maruyama S."/>
            <person name="Arias M.C."/>
            <person name="Ball S.G."/>
            <person name="Gile G.H."/>
            <person name="Hirakawa Y."/>
            <person name="Hopkins J.F."/>
            <person name="Kuo A."/>
            <person name="Rensing S.A."/>
            <person name="Schmutz J."/>
            <person name="Symeonidi A."/>
            <person name="Elias M."/>
            <person name="Eveleigh R.J."/>
            <person name="Herman E.K."/>
            <person name="Klute M.J."/>
            <person name="Nakayama T."/>
            <person name="Obornik M."/>
            <person name="Reyes-Prieto A."/>
            <person name="Armbrust E.V."/>
            <person name="Aves S.J."/>
            <person name="Beiko R.G."/>
            <person name="Coutinho P."/>
            <person name="Dacks J.B."/>
            <person name="Durnford D.G."/>
            <person name="Fast N.M."/>
            <person name="Green B.R."/>
            <person name="Grisdale C.J."/>
            <person name="Hempel F."/>
            <person name="Henrissat B."/>
            <person name="Hoppner M.P."/>
            <person name="Ishida K."/>
            <person name="Kim E."/>
            <person name="Koreny L."/>
            <person name="Kroth P.G."/>
            <person name="Liu Y."/>
            <person name="Malik S.B."/>
            <person name="Maier U.G."/>
            <person name="McRose D."/>
            <person name="Mock T."/>
            <person name="Neilson J.A."/>
            <person name="Onodera N.T."/>
            <person name="Poole A.M."/>
            <person name="Pritham E.J."/>
            <person name="Richards T.A."/>
            <person name="Rocap G."/>
            <person name="Roy S.W."/>
            <person name="Sarai C."/>
            <person name="Schaack S."/>
            <person name="Shirato S."/>
            <person name="Slamovits C.H."/>
            <person name="Spencer D.F."/>
            <person name="Suzuki S."/>
            <person name="Worden A.Z."/>
            <person name="Zauner S."/>
            <person name="Barry K."/>
            <person name="Bell C."/>
            <person name="Bharti A.K."/>
            <person name="Crow J.A."/>
            <person name="Grimwood J."/>
            <person name="Kramer R."/>
            <person name="Lindquist E."/>
            <person name="Lucas S."/>
            <person name="Salamov A."/>
            <person name="McFadden G.I."/>
            <person name="Lane C.E."/>
            <person name="Keeling P.J."/>
            <person name="Gray M.W."/>
            <person name="Grigoriev I.V."/>
            <person name="Archibald J.M."/>
        </authorList>
    </citation>
    <scope>NUCLEOTIDE SEQUENCE</scope>
    <source>
        <strain evidence="2 4">CCMP2712</strain>
    </source>
</reference>
<dbReference type="KEGG" id="gtt:GUITHDRAFT_153225"/>
<dbReference type="PaxDb" id="55529-EKX43624"/>
<dbReference type="RefSeq" id="XP_005830604.1">
    <property type="nucleotide sequence ID" value="XM_005830547.1"/>
</dbReference>
<evidence type="ECO:0000256" key="1">
    <source>
        <dbReference type="SAM" id="MobiDB-lite"/>
    </source>
</evidence>
<evidence type="ECO:0000313" key="2">
    <source>
        <dbReference type="EMBL" id="EKX43624.1"/>
    </source>
</evidence>
<dbReference type="AlphaFoldDB" id="L1J682"/>
<dbReference type="EMBL" id="JH993009">
    <property type="protein sequence ID" value="EKX43624.1"/>
    <property type="molecule type" value="Genomic_DNA"/>
</dbReference>
<dbReference type="Proteomes" id="UP000011087">
    <property type="component" value="Unassembled WGS sequence"/>
</dbReference>
<reference evidence="4" key="2">
    <citation type="submission" date="2012-11" db="EMBL/GenBank/DDBJ databases">
        <authorList>
            <person name="Kuo A."/>
            <person name="Curtis B.A."/>
            <person name="Tanifuji G."/>
            <person name="Burki F."/>
            <person name="Gruber A."/>
            <person name="Irimia M."/>
            <person name="Maruyama S."/>
            <person name="Arias M.C."/>
            <person name="Ball S.G."/>
            <person name="Gile G.H."/>
            <person name="Hirakawa Y."/>
            <person name="Hopkins J.F."/>
            <person name="Rensing S.A."/>
            <person name="Schmutz J."/>
            <person name="Symeonidi A."/>
            <person name="Elias M."/>
            <person name="Eveleigh R.J."/>
            <person name="Herman E.K."/>
            <person name="Klute M.J."/>
            <person name="Nakayama T."/>
            <person name="Obornik M."/>
            <person name="Reyes-Prieto A."/>
            <person name="Armbrust E.V."/>
            <person name="Aves S.J."/>
            <person name="Beiko R.G."/>
            <person name="Coutinho P."/>
            <person name="Dacks J.B."/>
            <person name="Durnford D.G."/>
            <person name="Fast N.M."/>
            <person name="Green B.R."/>
            <person name="Grisdale C."/>
            <person name="Hempe F."/>
            <person name="Henrissat B."/>
            <person name="Hoppner M.P."/>
            <person name="Ishida K.-I."/>
            <person name="Kim E."/>
            <person name="Koreny L."/>
            <person name="Kroth P.G."/>
            <person name="Liu Y."/>
            <person name="Malik S.-B."/>
            <person name="Maier U.G."/>
            <person name="McRose D."/>
            <person name="Mock T."/>
            <person name="Neilson J.A."/>
            <person name="Onodera N.T."/>
            <person name="Poole A.M."/>
            <person name="Pritham E.J."/>
            <person name="Richards T.A."/>
            <person name="Rocap G."/>
            <person name="Roy S.W."/>
            <person name="Sarai C."/>
            <person name="Schaack S."/>
            <person name="Shirato S."/>
            <person name="Slamovits C.H."/>
            <person name="Spencer D.F."/>
            <person name="Suzuki S."/>
            <person name="Worden A.Z."/>
            <person name="Zauner S."/>
            <person name="Barry K."/>
            <person name="Bell C."/>
            <person name="Bharti A.K."/>
            <person name="Crow J.A."/>
            <person name="Grimwood J."/>
            <person name="Kramer R."/>
            <person name="Lindquist E."/>
            <person name="Lucas S."/>
            <person name="Salamov A."/>
            <person name="McFadden G.I."/>
            <person name="Lane C.E."/>
            <person name="Keeling P.J."/>
            <person name="Gray M.W."/>
            <person name="Grigoriev I.V."/>
            <person name="Archibald J.M."/>
        </authorList>
    </citation>
    <scope>NUCLEOTIDE SEQUENCE</scope>
    <source>
        <strain evidence="4">CCMP2712</strain>
    </source>
</reference>
<dbReference type="HOGENOM" id="CLU_2693019_0_0_1"/>
<feature type="region of interest" description="Disordered" evidence="1">
    <location>
        <begin position="32"/>
        <end position="74"/>
    </location>
</feature>
<sequence>MRCNNCPSRGCKKCPLYGVGENPEYLKRKAAREAKRGMRTSARIDLSDGDDSSSLSQMIYSDSITDTSSSDFSA</sequence>
<protein>
    <submittedName>
        <fullName evidence="2 3">Uncharacterized protein</fullName>
    </submittedName>
</protein>
<evidence type="ECO:0000313" key="4">
    <source>
        <dbReference type="Proteomes" id="UP000011087"/>
    </source>
</evidence>
<dbReference type="GeneID" id="17300203"/>
<dbReference type="EnsemblProtists" id="EKX43624">
    <property type="protein sequence ID" value="EKX43624"/>
    <property type="gene ID" value="GUITHDRAFT_153225"/>
</dbReference>
<reference evidence="3" key="3">
    <citation type="submission" date="2016-03" db="UniProtKB">
        <authorList>
            <consortium name="EnsemblProtists"/>
        </authorList>
    </citation>
    <scope>IDENTIFICATION</scope>
</reference>
<keyword evidence="4" id="KW-1185">Reference proteome</keyword>
<feature type="compositionally biased region" description="Low complexity" evidence="1">
    <location>
        <begin position="52"/>
        <end position="74"/>
    </location>
</feature>
<gene>
    <name evidence="2" type="ORF">GUITHDRAFT_153225</name>
</gene>
<proteinExistence type="predicted"/>
<accession>L1J682</accession>
<organism evidence="2">
    <name type="scientific">Guillardia theta (strain CCMP2712)</name>
    <name type="common">Cryptophyte</name>
    <dbReference type="NCBI Taxonomy" id="905079"/>
    <lineage>
        <taxon>Eukaryota</taxon>
        <taxon>Cryptophyceae</taxon>
        <taxon>Pyrenomonadales</taxon>
        <taxon>Geminigeraceae</taxon>
        <taxon>Guillardia</taxon>
    </lineage>
</organism>
<evidence type="ECO:0000313" key="3">
    <source>
        <dbReference type="EnsemblProtists" id="EKX43624"/>
    </source>
</evidence>
<name>L1J682_GUITC</name>